<keyword evidence="2" id="KW-1185">Reference proteome</keyword>
<comment type="caution">
    <text evidence="1">The sequence shown here is derived from an EMBL/GenBank/DDBJ whole genome shotgun (WGS) entry which is preliminary data.</text>
</comment>
<name>A0ABQ9HQ33_9NEOP</name>
<reference evidence="1 2" key="1">
    <citation type="submission" date="2023-02" db="EMBL/GenBank/DDBJ databases">
        <title>LHISI_Scaffold_Assembly.</title>
        <authorList>
            <person name="Stuart O.P."/>
            <person name="Cleave R."/>
            <person name="Magrath M.J.L."/>
            <person name="Mikheyev A.S."/>
        </authorList>
    </citation>
    <scope>NUCLEOTIDE SEQUENCE [LARGE SCALE GENOMIC DNA]</scope>
    <source>
        <strain evidence="1">Daus_M_001</strain>
        <tissue evidence="1">Leg muscle</tissue>
    </source>
</reference>
<sequence length="109" mass="11900">MHKPTPENSLTARLGQGHASNQRVFLQPIPVGEPFDGVRIDLLRLFPKTAHCGTRLAETKALPTGTEQEVAQHSTTCTILIDSGKILNTVVLQELLCMLDIQSTMSTGY</sequence>
<gene>
    <name evidence="1" type="ORF">PR048_012695</name>
</gene>
<evidence type="ECO:0000313" key="1">
    <source>
        <dbReference type="EMBL" id="KAJ8886484.1"/>
    </source>
</evidence>
<organism evidence="1 2">
    <name type="scientific">Dryococelus australis</name>
    <dbReference type="NCBI Taxonomy" id="614101"/>
    <lineage>
        <taxon>Eukaryota</taxon>
        <taxon>Metazoa</taxon>
        <taxon>Ecdysozoa</taxon>
        <taxon>Arthropoda</taxon>
        <taxon>Hexapoda</taxon>
        <taxon>Insecta</taxon>
        <taxon>Pterygota</taxon>
        <taxon>Neoptera</taxon>
        <taxon>Polyneoptera</taxon>
        <taxon>Phasmatodea</taxon>
        <taxon>Verophasmatodea</taxon>
        <taxon>Anareolatae</taxon>
        <taxon>Phasmatidae</taxon>
        <taxon>Eurycanthinae</taxon>
        <taxon>Dryococelus</taxon>
    </lineage>
</organism>
<protein>
    <submittedName>
        <fullName evidence="1">Uncharacterized protein</fullName>
    </submittedName>
</protein>
<dbReference type="Proteomes" id="UP001159363">
    <property type="component" value="Chromosome X"/>
</dbReference>
<evidence type="ECO:0000313" key="2">
    <source>
        <dbReference type="Proteomes" id="UP001159363"/>
    </source>
</evidence>
<accession>A0ABQ9HQ33</accession>
<dbReference type="EMBL" id="JARBHB010000004">
    <property type="protein sequence ID" value="KAJ8886484.1"/>
    <property type="molecule type" value="Genomic_DNA"/>
</dbReference>
<proteinExistence type="predicted"/>